<keyword evidence="2" id="KW-0472">Membrane</keyword>
<dbReference type="EMBL" id="ATBP01000037">
    <property type="protein sequence ID" value="ETR73807.1"/>
    <property type="molecule type" value="Genomic_DNA"/>
</dbReference>
<feature type="transmembrane region" description="Helical" evidence="2">
    <location>
        <begin position="503"/>
        <end position="521"/>
    </location>
</feature>
<name>A0A1V1PFY8_9BACT</name>
<evidence type="ECO:0000256" key="2">
    <source>
        <dbReference type="SAM" id="Phobius"/>
    </source>
</evidence>
<dbReference type="CDD" id="cd05121">
    <property type="entry name" value="ABC1_ADCK3-like"/>
    <property type="match status" value="1"/>
</dbReference>
<organism evidence="4 5">
    <name type="scientific">Candidatus Magnetoglobus multicellularis str. Araruama</name>
    <dbReference type="NCBI Taxonomy" id="890399"/>
    <lineage>
        <taxon>Bacteria</taxon>
        <taxon>Pseudomonadati</taxon>
        <taxon>Thermodesulfobacteriota</taxon>
        <taxon>Desulfobacteria</taxon>
        <taxon>Desulfobacterales</taxon>
        <taxon>Desulfobacteraceae</taxon>
        <taxon>Candidatus Magnetoglobus</taxon>
    </lineage>
</organism>
<dbReference type="Gene3D" id="1.10.510.10">
    <property type="entry name" value="Transferase(Phosphotransferase) domain 1"/>
    <property type="match status" value="1"/>
</dbReference>
<dbReference type="PROSITE" id="PS50011">
    <property type="entry name" value="PROTEIN_KINASE_DOM"/>
    <property type="match status" value="1"/>
</dbReference>
<dbReference type="AlphaFoldDB" id="A0A1V1PFY8"/>
<feature type="transmembrane region" description="Helical" evidence="2">
    <location>
        <begin position="12"/>
        <end position="27"/>
    </location>
</feature>
<dbReference type="GO" id="GO:0004672">
    <property type="term" value="F:protein kinase activity"/>
    <property type="evidence" value="ECO:0007669"/>
    <property type="project" value="InterPro"/>
</dbReference>
<comment type="caution">
    <text evidence="4">The sequence shown here is derived from an EMBL/GenBank/DDBJ whole genome shotgun (WGS) entry which is preliminary data.</text>
</comment>
<dbReference type="GO" id="GO:0005524">
    <property type="term" value="F:ATP binding"/>
    <property type="evidence" value="ECO:0007669"/>
    <property type="project" value="InterPro"/>
</dbReference>
<dbReference type="InterPro" id="IPR011009">
    <property type="entry name" value="Kinase-like_dom_sf"/>
</dbReference>
<dbReference type="InterPro" id="IPR004147">
    <property type="entry name" value="ABC1_dom"/>
</dbReference>
<accession>A0A1V1PFY8</accession>
<feature type="domain" description="Protein kinase" evidence="3">
    <location>
        <begin position="107"/>
        <end position="444"/>
    </location>
</feature>
<dbReference type="InterPro" id="IPR000719">
    <property type="entry name" value="Prot_kinase_dom"/>
</dbReference>
<dbReference type="Pfam" id="PF03109">
    <property type="entry name" value="ABC1"/>
    <property type="match status" value="1"/>
</dbReference>
<protein>
    <submittedName>
        <fullName evidence="4">ABC transporter</fullName>
    </submittedName>
</protein>
<dbReference type="Proteomes" id="UP000189670">
    <property type="component" value="Unassembled WGS sequence"/>
</dbReference>
<reference evidence="5" key="1">
    <citation type="submission" date="2012-11" db="EMBL/GenBank/DDBJ databases">
        <authorList>
            <person name="Lucero-Rivera Y.E."/>
            <person name="Tovar-Ramirez D."/>
        </authorList>
    </citation>
    <scope>NUCLEOTIDE SEQUENCE [LARGE SCALE GENOMIC DNA]</scope>
    <source>
        <strain evidence="5">Araruama</strain>
    </source>
</reference>
<dbReference type="PANTHER" id="PTHR10566:SF113">
    <property type="entry name" value="PROTEIN ACTIVITY OF BC1 COMPLEX KINASE 7, CHLOROPLASTIC"/>
    <property type="match status" value="1"/>
</dbReference>
<evidence type="ECO:0000259" key="3">
    <source>
        <dbReference type="PROSITE" id="PS50011"/>
    </source>
</evidence>
<evidence type="ECO:0000313" key="5">
    <source>
        <dbReference type="Proteomes" id="UP000189670"/>
    </source>
</evidence>
<dbReference type="PANTHER" id="PTHR10566">
    <property type="entry name" value="CHAPERONE-ACTIVITY OF BC1 COMPLEX CABC1 -RELATED"/>
    <property type="match status" value="1"/>
</dbReference>
<keyword evidence="2" id="KW-1133">Transmembrane helix</keyword>
<keyword evidence="2" id="KW-0812">Transmembrane</keyword>
<sequence length="523" mass="60610">MKLMSPYNPHRIYAIFTFVMTVFLIIMKRKQFLGFKPLSPDRFKETIDQLGVCFIKFAQVLATRADFFPPEYLQKLKQLHDEVEPMSERDLERVFSQAFGNKNPFSHFEQTPIASATIGQVHVAYLKDPKTRVAVKLRRFGIKKRVVADIKILTLLNKFFKPMFSSYTNNSIETLIMEFSEMILLEIDLRNELENIREFSTIYAKEDIVFPKTYATFSSESVLVMSFEEGIRLSDMVQKTQSTVNKIQFNFNHIMEQLIRFYIVQILAKGVFHADPHPGNMLINSYGKLVMLDFGMVKRIPNETRFAIIEMVKAAYEYEFERFIAACTKLGIIAYEAPKAQIQEYAKRVFDIFGDDHLSASTMQDLAFELLGSMQAFPFKLPQDVVYVIRAGVMIEGLGTARVENFNSVKDIFPLLKVYIPQALLLEEQLIQSLFKEVQNFPLILRRVRDIFYHLNDGSMSMKVARDQMDWVEKEVRGYMKHLVAGFILMLFGIAFLHTFFPGHLVLGWFVLILGALKMVYSL</sequence>
<dbReference type="InterPro" id="IPR050154">
    <property type="entry name" value="UbiB_kinase"/>
</dbReference>
<gene>
    <name evidence="4" type="ORF">OMM_00664</name>
</gene>
<evidence type="ECO:0000256" key="1">
    <source>
        <dbReference type="ARBA" id="ARBA00009670"/>
    </source>
</evidence>
<dbReference type="SUPFAM" id="SSF56112">
    <property type="entry name" value="Protein kinase-like (PK-like)"/>
    <property type="match status" value="1"/>
</dbReference>
<comment type="similarity">
    <text evidence="1">Belongs to the protein kinase superfamily. ADCK protein kinase family.</text>
</comment>
<proteinExistence type="inferred from homology"/>
<evidence type="ECO:0000313" key="4">
    <source>
        <dbReference type="EMBL" id="ETR73807.1"/>
    </source>
</evidence>
<feature type="transmembrane region" description="Helical" evidence="2">
    <location>
        <begin position="479"/>
        <end position="497"/>
    </location>
</feature>